<organism evidence="3 4">
    <name type="scientific">Podospora australis</name>
    <dbReference type="NCBI Taxonomy" id="1536484"/>
    <lineage>
        <taxon>Eukaryota</taxon>
        <taxon>Fungi</taxon>
        <taxon>Dikarya</taxon>
        <taxon>Ascomycota</taxon>
        <taxon>Pezizomycotina</taxon>
        <taxon>Sordariomycetes</taxon>
        <taxon>Sordariomycetidae</taxon>
        <taxon>Sordariales</taxon>
        <taxon>Podosporaceae</taxon>
        <taxon>Podospora</taxon>
    </lineage>
</organism>
<evidence type="ECO:0000259" key="2">
    <source>
        <dbReference type="Pfam" id="PF20237"/>
    </source>
</evidence>
<reference evidence="3" key="1">
    <citation type="journal article" date="2023" name="Mol. Phylogenet. Evol.">
        <title>Genome-scale phylogeny and comparative genomics of the fungal order Sordariales.</title>
        <authorList>
            <person name="Hensen N."/>
            <person name="Bonometti L."/>
            <person name="Westerberg I."/>
            <person name="Brannstrom I.O."/>
            <person name="Guillou S."/>
            <person name="Cros-Aarteil S."/>
            <person name="Calhoun S."/>
            <person name="Haridas S."/>
            <person name="Kuo A."/>
            <person name="Mondo S."/>
            <person name="Pangilinan J."/>
            <person name="Riley R."/>
            <person name="LaButti K."/>
            <person name="Andreopoulos B."/>
            <person name="Lipzen A."/>
            <person name="Chen C."/>
            <person name="Yan M."/>
            <person name="Daum C."/>
            <person name="Ng V."/>
            <person name="Clum A."/>
            <person name="Steindorff A."/>
            <person name="Ohm R.A."/>
            <person name="Martin F."/>
            <person name="Silar P."/>
            <person name="Natvig D.O."/>
            <person name="Lalanne C."/>
            <person name="Gautier V."/>
            <person name="Ament-Velasquez S.L."/>
            <person name="Kruys A."/>
            <person name="Hutchinson M.I."/>
            <person name="Powell A.J."/>
            <person name="Barry K."/>
            <person name="Miller A.N."/>
            <person name="Grigoriev I.V."/>
            <person name="Debuchy R."/>
            <person name="Gladieux P."/>
            <person name="Hiltunen Thoren M."/>
            <person name="Johannesson H."/>
        </authorList>
    </citation>
    <scope>NUCLEOTIDE SEQUENCE</scope>
    <source>
        <strain evidence="3">PSN309</strain>
    </source>
</reference>
<dbReference type="Pfam" id="PF20237">
    <property type="entry name" value="DUF6594"/>
    <property type="match status" value="1"/>
</dbReference>
<keyword evidence="1" id="KW-0812">Transmembrane</keyword>
<feature type="domain" description="DUF6594" evidence="2">
    <location>
        <begin position="20"/>
        <end position="159"/>
    </location>
</feature>
<comment type="caution">
    <text evidence="3">The sequence shown here is derived from an EMBL/GenBank/DDBJ whole genome shotgun (WGS) entry which is preliminary data.</text>
</comment>
<dbReference type="InterPro" id="IPR046529">
    <property type="entry name" value="DUF6594"/>
</dbReference>
<keyword evidence="1" id="KW-1133">Transmembrane helix</keyword>
<proteinExistence type="predicted"/>
<dbReference type="Proteomes" id="UP001302126">
    <property type="component" value="Unassembled WGS sequence"/>
</dbReference>
<sequence length="243" mass="27421">MSDNTPPDGDMKLTPQDLTLAAAMAANNNIAIFRRFDDLNLLNLSVLQHEVHTAHKHFRSLAYQEQKQLGMVDWNTVLKSEEVKKLLPELTLVWKTLAEKLSRYNEALVEVAQLRRLEPPSEEDIARLREEVQRSSVDFDEPGYWDERYNKNLLTMKHGPLHVSSAVVLANRPSVIHLTTKGMWDFDHGIPGLFLFLGLLFVILAVVASQLGDLVRPVKEELQNRCVGLSLGQVLDGAGQGRH</sequence>
<feature type="transmembrane region" description="Helical" evidence="1">
    <location>
        <begin position="193"/>
        <end position="215"/>
    </location>
</feature>
<gene>
    <name evidence="3" type="ORF">QBC35DRAFT_464933</name>
</gene>
<evidence type="ECO:0000313" key="4">
    <source>
        <dbReference type="Proteomes" id="UP001302126"/>
    </source>
</evidence>
<reference evidence="3" key="2">
    <citation type="submission" date="2023-05" db="EMBL/GenBank/DDBJ databases">
        <authorList>
            <consortium name="Lawrence Berkeley National Laboratory"/>
            <person name="Steindorff A."/>
            <person name="Hensen N."/>
            <person name="Bonometti L."/>
            <person name="Westerberg I."/>
            <person name="Brannstrom I.O."/>
            <person name="Guillou S."/>
            <person name="Cros-Aarteil S."/>
            <person name="Calhoun S."/>
            <person name="Haridas S."/>
            <person name="Kuo A."/>
            <person name="Mondo S."/>
            <person name="Pangilinan J."/>
            <person name="Riley R."/>
            <person name="Labutti K."/>
            <person name="Andreopoulos B."/>
            <person name="Lipzen A."/>
            <person name="Chen C."/>
            <person name="Yanf M."/>
            <person name="Daum C."/>
            <person name="Ng V."/>
            <person name="Clum A."/>
            <person name="Ohm R."/>
            <person name="Martin F."/>
            <person name="Silar P."/>
            <person name="Natvig D."/>
            <person name="Lalanne C."/>
            <person name="Gautier V."/>
            <person name="Ament-Velasquez S.L."/>
            <person name="Kruys A."/>
            <person name="Hutchinson M.I."/>
            <person name="Powell A.J."/>
            <person name="Barry K."/>
            <person name="Miller A.N."/>
            <person name="Grigoriev I.V."/>
            <person name="Debuchy R."/>
            <person name="Gladieux P."/>
            <person name="Thoren M.H."/>
            <person name="Johannesson H."/>
        </authorList>
    </citation>
    <scope>NUCLEOTIDE SEQUENCE</scope>
    <source>
        <strain evidence="3">PSN309</strain>
    </source>
</reference>
<dbReference type="AlphaFoldDB" id="A0AAN6WTL2"/>
<dbReference type="PANTHER" id="PTHR34502:SF5">
    <property type="entry name" value="DUF6594 DOMAIN-CONTAINING PROTEIN"/>
    <property type="match status" value="1"/>
</dbReference>
<name>A0AAN6WTL2_9PEZI</name>
<keyword evidence="4" id="KW-1185">Reference proteome</keyword>
<dbReference type="EMBL" id="MU864429">
    <property type="protein sequence ID" value="KAK4186212.1"/>
    <property type="molecule type" value="Genomic_DNA"/>
</dbReference>
<accession>A0AAN6WTL2</accession>
<dbReference type="PANTHER" id="PTHR34502">
    <property type="entry name" value="DUF6594 DOMAIN-CONTAINING PROTEIN-RELATED"/>
    <property type="match status" value="1"/>
</dbReference>
<evidence type="ECO:0000313" key="3">
    <source>
        <dbReference type="EMBL" id="KAK4186212.1"/>
    </source>
</evidence>
<evidence type="ECO:0000256" key="1">
    <source>
        <dbReference type="SAM" id="Phobius"/>
    </source>
</evidence>
<protein>
    <recommendedName>
        <fullName evidence="2">DUF6594 domain-containing protein</fullName>
    </recommendedName>
</protein>
<keyword evidence="1" id="KW-0472">Membrane</keyword>